<protein>
    <recommendedName>
        <fullName evidence="6">Calx-beta domain-containing protein</fullName>
    </recommendedName>
</protein>
<reference evidence="7" key="1">
    <citation type="journal article" date="2014" name="Int. J. Syst. Evol. Microbiol.">
        <title>Complete genome sequence of Corynebacterium casei LMG S-19264T (=DSM 44701T), isolated from a smear-ripened cheese.</title>
        <authorList>
            <consortium name="US DOE Joint Genome Institute (JGI-PGF)"/>
            <person name="Walter F."/>
            <person name="Albersmeier A."/>
            <person name="Kalinowski J."/>
            <person name="Ruckert C."/>
        </authorList>
    </citation>
    <scope>NUCLEOTIDE SEQUENCE</scope>
    <source>
        <strain evidence="7">KCTC 12988</strain>
    </source>
</reference>
<reference evidence="7" key="2">
    <citation type="submission" date="2020-09" db="EMBL/GenBank/DDBJ databases">
        <authorList>
            <person name="Sun Q."/>
            <person name="Kim S."/>
        </authorList>
    </citation>
    <scope>NUCLEOTIDE SEQUENCE</scope>
    <source>
        <strain evidence="7">KCTC 12988</strain>
    </source>
</reference>
<dbReference type="GO" id="GO:0005975">
    <property type="term" value="P:carbohydrate metabolic process"/>
    <property type="evidence" value="ECO:0007669"/>
    <property type="project" value="TreeGrafter"/>
</dbReference>
<evidence type="ECO:0000313" key="8">
    <source>
        <dbReference type="Proteomes" id="UP000644507"/>
    </source>
</evidence>
<sequence length="1098" mass="116120">MKKLFPQIFFTQSLLGTVLSLYGQAAPVVSVSPTTTSEAAGSAQIQLVLSTPATGGESLTVELVPVTASSQDFEPLSSSTIEFAAGASSALVTVELVDDVLPEIDESFQLVMSGPTGVTLGTPTTTHTITSEDVEIALPAFFSDGMVLQRDKGAKVWGFALPSSAVTVSFAGQSQSATTDGSGRFEVTFNNLAATSTGSPLVISSPGTTTRTIADVVVGEVWMGAGQSNMDFPLNFLPTAENNNEIASANDPLLRIFVPTEQARPEPQVLVGGSWFAATPGSTADFSALAYYFGKRLRAELGVPVAILECAWGGQPIDGFISEEKLGTFEEGLSVLAARDYFYGVYADELAAFEAEHAAWVANPVGPEPVFDADDPRFGAYIGGQLFNGMVAPMVGYGMRGILWYQGEGNSFAFNTSDYAPLLTALAEDWRERWGEQLPFYYVQLPNYVDGNLPLWVDVQDAQRRSLDLLPRSGMAVTNDIGDVSDIHPANKSDFADRLVRWPLHNEYGQAAIVPSGPLYRGATRQGSSVIVEFDYSVGLTTRDGLAPGGFQLKRADGSWENAAASLSGEKVVVSAASVSAPVAVRYAWEQDPTAANLVNGAGLPASVFEAVPTVGVLELYRDTFNDLVLGLNPDAANGLVNIGTTGDAWSEASGQMTYSGEGANNRASVYTLNDFDVTSGFTLEVTYSIESLAAGNNNQFSFGLVRDYVPGVNNPFLNSSLNADGIGFSIAAGTSGGPNQGLMRSVAGSSASTLTLESPFQSGTGGAHTLTLTLIPDGNGGADWSYSYDGAAAVTGNFAVFDFVGGGYSFMAHGRDGLIEKSIQEVSLSTFGAGLPVLTATVSPTNEGLIGLPITFTLSEAATSEVSFQFDTVAGDAFPIQDYLPWSNGLVEFAAGETEQFIVLTMIDDAVIEPDENFSLALSNPIGLLLASDTVPLVIVNDDSVLDDFGDSYGLPTAERMIASDGDGDGVGLFLEYAFNLDPTVAATPDYVPGQLLPFNNEPYGLPVLRTETDPVTGVTTIKYQYIRRTDSAPKVTYITEVSSDSLNFTPAEPDEVRQIATFWEEVTVIIGCTQSDTSRCFARVRIEVEDDDGDGA</sequence>
<dbReference type="Pfam" id="PF03160">
    <property type="entry name" value="Calx-beta"/>
    <property type="match status" value="2"/>
</dbReference>
<dbReference type="Gene3D" id="2.60.40.2030">
    <property type="match status" value="2"/>
</dbReference>
<keyword evidence="3" id="KW-0378">Hydrolase</keyword>
<evidence type="ECO:0000313" key="7">
    <source>
        <dbReference type="EMBL" id="GHC45268.1"/>
    </source>
</evidence>
<accession>A0A918WGF0</accession>
<dbReference type="InterPro" id="IPR003644">
    <property type="entry name" value="Calx_beta"/>
</dbReference>
<dbReference type="SMART" id="SM00237">
    <property type="entry name" value="Calx_beta"/>
    <property type="match status" value="2"/>
</dbReference>
<evidence type="ECO:0000259" key="6">
    <source>
        <dbReference type="SMART" id="SM00237"/>
    </source>
</evidence>
<dbReference type="RefSeq" id="WP_189567612.1">
    <property type="nucleotide sequence ID" value="NZ_BMXI01000003.1"/>
</dbReference>
<keyword evidence="4" id="KW-0106">Calcium</keyword>
<dbReference type="Proteomes" id="UP000644507">
    <property type="component" value="Unassembled WGS sequence"/>
</dbReference>
<name>A0A918WGF0_9BACT</name>
<comment type="caution">
    <text evidence="7">The sequence shown here is derived from an EMBL/GenBank/DDBJ whole genome shotgun (WGS) entry which is preliminary data.</text>
</comment>
<keyword evidence="8" id="KW-1185">Reference proteome</keyword>
<dbReference type="GO" id="GO:0007154">
    <property type="term" value="P:cell communication"/>
    <property type="evidence" value="ECO:0007669"/>
    <property type="project" value="InterPro"/>
</dbReference>
<proteinExistence type="predicted"/>
<feature type="chain" id="PRO_5037379509" description="Calx-beta domain-containing protein" evidence="5">
    <location>
        <begin position="26"/>
        <end position="1098"/>
    </location>
</feature>
<dbReference type="PANTHER" id="PTHR22901:SF0">
    <property type="entry name" value="SIALATE O-ACETYLESTERASE"/>
    <property type="match status" value="1"/>
</dbReference>
<dbReference type="InterPro" id="IPR038081">
    <property type="entry name" value="CalX-like_sf"/>
</dbReference>
<feature type="signal peptide" evidence="5">
    <location>
        <begin position="1"/>
        <end position="25"/>
    </location>
</feature>
<dbReference type="EMBL" id="BMXI01000003">
    <property type="protein sequence ID" value="GHC45268.1"/>
    <property type="molecule type" value="Genomic_DNA"/>
</dbReference>
<dbReference type="Gene3D" id="2.60.40.1120">
    <property type="entry name" value="Carboxypeptidase-like, regulatory domain"/>
    <property type="match status" value="1"/>
</dbReference>
<dbReference type="PANTHER" id="PTHR22901">
    <property type="entry name" value="SIALATE O-ACETYLESTERASE"/>
    <property type="match status" value="1"/>
</dbReference>
<dbReference type="InterPro" id="IPR005181">
    <property type="entry name" value="SASA"/>
</dbReference>
<feature type="domain" description="Calx-beta" evidence="6">
    <location>
        <begin position="14"/>
        <end position="113"/>
    </location>
</feature>
<keyword evidence="1 5" id="KW-0732">Signal</keyword>
<dbReference type="Gene3D" id="3.40.50.1110">
    <property type="entry name" value="SGNH hydrolase"/>
    <property type="match status" value="1"/>
</dbReference>
<dbReference type="GO" id="GO:0016020">
    <property type="term" value="C:membrane"/>
    <property type="evidence" value="ECO:0007669"/>
    <property type="project" value="InterPro"/>
</dbReference>
<dbReference type="GO" id="GO:0001681">
    <property type="term" value="F:sialate O-acetylesterase activity"/>
    <property type="evidence" value="ECO:0007669"/>
    <property type="project" value="InterPro"/>
</dbReference>
<organism evidence="7 8">
    <name type="scientific">Roseibacillus persicicus</name>
    <dbReference type="NCBI Taxonomy" id="454148"/>
    <lineage>
        <taxon>Bacteria</taxon>
        <taxon>Pseudomonadati</taxon>
        <taxon>Verrucomicrobiota</taxon>
        <taxon>Verrucomicrobiia</taxon>
        <taxon>Verrucomicrobiales</taxon>
        <taxon>Verrucomicrobiaceae</taxon>
        <taxon>Roseibacillus</taxon>
    </lineage>
</organism>
<dbReference type="Pfam" id="PF03629">
    <property type="entry name" value="SASA"/>
    <property type="match status" value="1"/>
</dbReference>
<evidence type="ECO:0000256" key="2">
    <source>
        <dbReference type="ARBA" id="ARBA00022737"/>
    </source>
</evidence>
<feature type="domain" description="Calx-beta" evidence="6">
    <location>
        <begin position="839"/>
        <end position="924"/>
    </location>
</feature>
<evidence type="ECO:0000256" key="4">
    <source>
        <dbReference type="ARBA" id="ARBA00022837"/>
    </source>
</evidence>
<evidence type="ECO:0000256" key="3">
    <source>
        <dbReference type="ARBA" id="ARBA00022801"/>
    </source>
</evidence>
<dbReference type="InterPro" id="IPR036514">
    <property type="entry name" value="SGNH_hydro_sf"/>
</dbReference>
<dbReference type="AlphaFoldDB" id="A0A918WGF0"/>
<dbReference type="SUPFAM" id="SSF52266">
    <property type="entry name" value="SGNH hydrolase"/>
    <property type="match status" value="1"/>
</dbReference>
<dbReference type="SUPFAM" id="SSF141072">
    <property type="entry name" value="CalX-like"/>
    <property type="match status" value="2"/>
</dbReference>
<keyword evidence="2" id="KW-0677">Repeat</keyword>
<gene>
    <name evidence="7" type="ORF">GCM10007100_08170</name>
</gene>
<dbReference type="InterPro" id="IPR039329">
    <property type="entry name" value="SIAE"/>
</dbReference>
<evidence type="ECO:0000256" key="5">
    <source>
        <dbReference type="SAM" id="SignalP"/>
    </source>
</evidence>
<evidence type="ECO:0000256" key="1">
    <source>
        <dbReference type="ARBA" id="ARBA00022729"/>
    </source>
</evidence>